<protein>
    <recommendedName>
        <fullName evidence="4">MADF domain-containing protein</fullName>
    </recommendedName>
</protein>
<proteinExistence type="predicted"/>
<dbReference type="AlphaFoldDB" id="A0A151IIW5"/>
<accession>A0A151IIW5</accession>
<feature type="region of interest" description="Disordered" evidence="1">
    <location>
        <begin position="165"/>
        <end position="211"/>
    </location>
</feature>
<sequence length="227" mass="25738">MDFNQSNLEMENEEVMSEEYLDEIETLVLEGIYSIEDKVQDDLDLIALVEGNPRFYVKGKAGYRNVHEKDMAWVSIDKALKHPISGELIIYDQKQSTDGHVMKSLWSCKARNILSLIEQQGRSGSGKDNVSYEDLLTPQSMAIHRFMAHLYIPRKTVSNYSKSTLSTSFTSSKSRLPTRPRSKSSFIKPRLSISESEESTTSSLKDSPVASSTWNKNLVSNISESKW</sequence>
<gene>
    <name evidence="2" type="ORF">ALC62_06590</name>
</gene>
<dbReference type="Proteomes" id="UP000078542">
    <property type="component" value="Unassembled WGS sequence"/>
</dbReference>
<reference evidence="2 3" key="1">
    <citation type="submission" date="2016-03" db="EMBL/GenBank/DDBJ databases">
        <title>Cyphomyrmex costatus WGS genome.</title>
        <authorList>
            <person name="Nygaard S."/>
            <person name="Hu H."/>
            <person name="Boomsma J."/>
            <person name="Zhang G."/>
        </authorList>
    </citation>
    <scope>NUCLEOTIDE SEQUENCE [LARGE SCALE GENOMIC DNA]</scope>
    <source>
        <strain evidence="2">MS0001</strain>
        <tissue evidence="2">Whole body</tissue>
    </source>
</reference>
<organism evidence="2 3">
    <name type="scientific">Cyphomyrmex costatus</name>
    <dbReference type="NCBI Taxonomy" id="456900"/>
    <lineage>
        <taxon>Eukaryota</taxon>
        <taxon>Metazoa</taxon>
        <taxon>Ecdysozoa</taxon>
        <taxon>Arthropoda</taxon>
        <taxon>Hexapoda</taxon>
        <taxon>Insecta</taxon>
        <taxon>Pterygota</taxon>
        <taxon>Neoptera</taxon>
        <taxon>Endopterygota</taxon>
        <taxon>Hymenoptera</taxon>
        <taxon>Apocrita</taxon>
        <taxon>Aculeata</taxon>
        <taxon>Formicoidea</taxon>
        <taxon>Formicidae</taxon>
        <taxon>Myrmicinae</taxon>
        <taxon>Cyphomyrmex</taxon>
    </lineage>
</organism>
<evidence type="ECO:0000256" key="1">
    <source>
        <dbReference type="SAM" id="MobiDB-lite"/>
    </source>
</evidence>
<evidence type="ECO:0000313" key="3">
    <source>
        <dbReference type="Proteomes" id="UP000078542"/>
    </source>
</evidence>
<dbReference type="EMBL" id="KQ977455">
    <property type="protein sequence ID" value="KYN02590.1"/>
    <property type="molecule type" value="Genomic_DNA"/>
</dbReference>
<keyword evidence="3" id="KW-1185">Reference proteome</keyword>
<name>A0A151IIW5_9HYME</name>
<evidence type="ECO:0008006" key="4">
    <source>
        <dbReference type="Google" id="ProtNLM"/>
    </source>
</evidence>
<feature type="compositionally biased region" description="Low complexity" evidence="1">
    <location>
        <begin position="165"/>
        <end position="174"/>
    </location>
</feature>
<evidence type="ECO:0000313" key="2">
    <source>
        <dbReference type="EMBL" id="KYN02590.1"/>
    </source>
</evidence>